<comment type="caution">
    <text evidence="2">The sequence shown here is derived from an EMBL/GenBank/DDBJ whole genome shotgun (WGS) entry which is preliminary data.</text>
</comment>
<protein>
    <submittedName>
        <fullName evidence="2">Uncharacterized protein</fullName>
    </submittedName>
</protein>
<dbReference type="RefSeq" id="WP_133394517.1">
    <property type="nucleotide sequence ID" value="NZ_SMTG01000006.1"/>
</dbReference>
<evidence type="ECO:0000313" key="3">
    <source>
        <dbReference type="Proteomes" id="UP000295543"/>
    </source>
</evidence>
<reference evidence="2 3" key="1">
    <citation type="submission" date="2019-03" db="EMBL/GenBank/DDBJ databases">
        <title>Luteimonas zhaokaii sp.nov., isolated from the rectal contents of Plateau pika in Yushu, Qinghai Province, China.</title>
        <authorList>
            <person name="Zhang G."/>
        </authorList>
    </citation>
    <scope>NUCLEOTIDE SEQUENCE [LARGE SCALE GENOMIC DNA]</scope>
    <source>
        <strain evidence="2 3">THG-MD21</strain>
    </source>
</reference>
<accession>A0A4R5U647</accession>
<evidence type="ECO:0000256" key="1">
    <source>
        <dbReference type="SAM" id="Phobius"/>
    </source>
</evidence>
<keyword evidence="1" id="KW-0472">Membrane</keyword>
<dbReference type="AlphaFoldDB" id="A0A4R5U647"/>
<keyword evidence="1" id="KW-0812">Transmembrane</keyword>
<sequence>MSHPLDDDLGSRRPRGPLLIGAVFVLMFGIFIGAIATTVLLRTSIGSAGDLKAREAIALQALIDGPQGLATPDAASERTVAAFAHSWIVSTAAIDAVSSLDERAKLVEIARWMNATAALSSREDAVSRWAMIAARCVETHADAPKDAANCVRDDMPLDVPIPEHLRKD</sequence>
<dbReference type="EMBL" id="SMTG01000006">
    <property type="protein sequence ID" value="TDK29550.1"/>
    <property type="molecule type" value="Genomic_DNA"/>
</dbReference>
<evidence type="ECO:0000313" key="2">
    <source>
        <dbReference type="EMBL" id="TDK29550.1"/>
    </source>
</evidence>
<feature type="transmembrane region" description="Helical" evidence="1">
    <location>
        <begin position="20"/>
        <end position="41"/>
    </location>
</feature>
<dbReference type="OrthoDB" id="5975670at2"/>
<proteinExistence type="predicted"/>
<keyword evidence="3" id="KW-1185">Reference proteome</keyword>
<gene>
    <name evidence="2" type="ORF">E2F49_14355</name>
</gene>
<keyword evidence="1" id="KW-1133">Transmembrane helix</keyword>
<name>A0A4R5U647_9GAMM</name>
<organism evidence="2 3">
    <name type="scientific">Luteimonas terrae</name>
    <dbReference type="NCBI Taxonomy" id="1530191"/>
    <lineage>
        <taxon>Bacteria</taxon>
        <taxon>Pseudomonadati</taxon>
        <taxon>Pseudomonadota</taxon>
        <taxon>Gammaproteobacteria</taxon>
        <taxon>Lysobacterales</taxon>
        <taxon>Lysobacteraceae</taxon>
        <taxon>Luteimonas</taxon>
    </lineage>
</organism>
<dbReference type="Proteomes" id="UP000295543">
    <property type="component" value="Unassembled WGS sequence"/>
</dbReference>